<feature type="transmembrane region" description="Helical" evidence="6">
    <location>
        <begin position="158"/>
        <end position="176"/>
    </location>
</feature>
<feature type="transmembrane region" description="Helical" evidence="6">
    <location>
        <begin position="275"/>
        <end position="293"/>
    </location>
</feature>
<evidence type="ECO:0000313" key="7">
    <source>
        <dbReference type="EMBL" id="AWR95142.1"/>
    </source>
</evidence>
<keyword evidence="8" id="KW-1185">Reference proteome</keyword>
<name>A0A2U9IGF7_9CREN</name>
<keyword evidence="4 6" id="KW-1133">Transmembrane helix</keyword>
<dbReference type="RefSeq" id="WP_110271023.1">
    <property type="nucleotide sequence ID" value="NZ_CP029289.2"/>
</dbReference>
<dbReference type="Gene3D" id="1.20.1740.10">
    <property type="entry name" value="Amino acid/polyamine transporter I"/>
    <property type="match status" value="1"/>
</dbReference>
<evidence type="ECO:0000313" key="8">
    <source>
        <dbReference type="Proteomes" id="UP000248044"/>
    </source>
</evidence>
<keyword evidence="5 6" id="KW-0472">Membrane</keyword>
<keyword evidence="2" id="KW-1003">Cell membrane</keyword>
<organism evidence="7 8">
    <name type="scientific">Acidianus brierleyi</name>
    <dbReference type="NCBI Taxonomy" id="41673"/>
    <lineage>
        <taxon>Archaea</taxon>
        <taxon>Thermoproteota</taxon>
        <taxon>Thermoprotei</taxon>
        <taxon>Sulfolobales</taxon>
        <taxon>Sulfolobaceae</taxon>
        <taxon>Acidianus</taxon>
    </lineage>
</organism>
<feature type="transmembrane region" description="Helical" evidence="6">
    <location>
        <begin position="51"/>
        <end position="73"/>
    </location>
</feature>
<dbReference type="PANTHER" id="PTHR42770:SF7">
    <property type="entry name" value="MEMBRANE PROTEIN"/>
    <property type="match status" value="1"/>
</dbReference>
<feature type="transmembrane region" description="Helical" evidence="6">
    <location>
        <begin position="470"/>
        <end position="488"/>
    </location>
</feature>
<dbReference type="OrthoDB" id="43026at2157"/>
<dbReference type="PANTHER" id="PTHR42770">
    <property type="entry name" value="AMINO ACID TRANSPORTER-RELATED"/>
    <property type="match status" value="1"/>
</dbReference>
<dbReference type="GO" id="GO:0022857">
    <property type="term" value="F:transmembrane transporter activity"/>
    <property type="evidence" value="ECO:0007669"/>
    <property type="project" value="InterPro"/>
</dbReference>
<feature type="transmembrane region" description="Helical" evidence="6">
    <location>
        <begin position="327"/>
        <end position="356"/>
    </location>
</feature>
<proteinExistence type="predicted"/>
<accession>A0A2U9IGF7</accession>
<comment type="subcellular location">
    <subcellularLocation>
        <location evidence="1">Cell membrane</location>
        <topology evidence="1">Multi-pass membrane protein</topology>
    </subcellularLocation>
</comment>
<evidence type="ECO:0000256" key="1">
    <source>
        <dbReference type="ARBA" id="ARBA00004651"/>
    </source>
</evidence>
<feature type="transmembrane region" description="Helical" evidence="6">
    <location>
        <begin position="403"/>
        <end position="428"/>
    </location>
</feature>
<evidence type="ECO:0000256" key="4">
    <source>
        <dbReference type="ARBA" id="ARBA00022989"/>
    </source>
</evidence>
<dbReference type="Proteomes" id="UP000248044">
    <property type="component" value="Chromosome"/>
</dbReference>
<feature type="transmembrane region" description="Helical" evidence="6">
    <location>
        <begin position="233"/>
        <end position="254"/>
    </location>
</feature>
<dbReference type="GO" id="GO:0005886">
    <property type="term" value="C:plasma membrane"/>
    <property type="evidence" value="ECO:0007669"/>
    <property type="project" value="UniProtKB-SubCell"/>
</dbReference>
<keyword evidence="3 6" id="KW-0812">Transmembrane</keyword>
<evidence type="ECO:0000256" key="6">
    <source>
        <dbReference type="SAM" id="Phobius"/>
    </source>
</evidence>
<dbReference type="InterPro" id="IPR002293">
    <property type="entry name" value="AA/rel_permease1"/>
</dbReference>
<feature type="transmembrane region" description="Helical" evidence="6">
    <location>
        <begin position="440"/>
        <end position="458"/>
    </location>
</feature>
<feature type="transmembrane region" description="Helical" evidence="6">
    <location>
        <begin position="94"/>
        <end position="117"/>
    </location>
</feature>
<dbReference type="GeneID" id="36832807"/>
<gene>
    <name evidence="7" type="ORF">DFR85_11585</name>
</gene>
<evidence type="ECO:0000256" key="5">
    <source>
        <dbReference type="ARBA" id="ARBA00023136"/>
    </source>
</evidence>
<dbReference type="EMBL" id="CP029289">
    <property type="protein sequence ID" value="AWR95142.1"/>
    <property type="molecule type" value="Genomic_DNA"/>
</dbReference>
<dbReference type="InterPro" id="IPR050367">
    <property type="entry name" value="APC_superfamily"/>
</dbReference>
<dbReference type="AlphaFoldDB" id="A0A2U9IGF7"/>
<sequence length="510" mass="55735">MVESKSYFIRESSGLIKQVSLTDAVLLNIGNLSIGEALYTSISPYLEKGGVLWLASIFALIFTIPEIIVYTIMTSKISRTGGDYIWISRNLSGGIGSIMAIMYLIQSASFFAIISFFSGASINSTLTTIGQVDKIPDLLYLANTIFVNPYNAPIINRLIFYGISASFFIIIILLNITKSRWGFSIVTALGIFSLSSLIIAMIAIGLSASDFGTKILPFLQTNNITNVIPKYSFLPPISIAATFSLLPLFALYTYPWINAGAAVSSEFKNNKIAKFNVILAVSITAILVTLGFLEMNLVAGYNLNLLAYPTFTYNFWTVAIAVASNPILQWIIGLGLIAWNFYTLSYGVVVFSRYVFALSFDRVLPEKFSEVNSQGSPIYAHLLDLTITLSLLLIPVFSLSAAASLYGTTILGASYLLTVMIAASIYGFKNKIKILKITGPLAALYLAFLTFDAGTNPIFGFMTPTGINDITATFVIVAFALGITIYLLSRYYNHKKGIDLSITFKEIPPE</sequence>
<dbReference type="KEGG" id="abri:DFR85_11585"/>
<evidence type="ECO:0000256" key="3">
    <source>
        <dbReference type="ARBA" id="ARBA00022692"/>
    </source>
</evidence>
<dbReference type="Pfam" id="PF13520">
    <property type="entry name" value="AA_permease_2"/>
    <property type="match status" value="1"/>
</dbReference>
<evidence type="ECO:0000256" key="2">
    <source>
        <dbReference type="ARBA" id="ARBA00022475"/>
    </source>
</evidence>
<protein>
    <submittedName>
        <fullName evidence="7">Amino acid permease</fullName>
    </submittedName>
</protein>
<feature type="transmembrane region" description="Helical" evidence="6">
    <location>
        <begin position="183"/>
        <end position="208"/>
    </location>
</feature>
<dbReference type="PIRSF" id="PIRSF006060">
    <property type="entry name" value="AA_transporter"/>
    <property type="match status" value="1"/>
</dbReference>
<reference evidence="7 8" key="1">
    <citation type="submission" date="2018-05" db="EMBL/GenBank/DDBJ databases">
        <title>Complete Genome Sequences of Extremely Thermoacidophilic, Metal-Mobilizing Type-Strain Members of the Archaeal Family Sulfolobaceae: Acidianus brierleyi DSM-1651T, Acidianus sulfidivorans DSM-18786T, Metallosphaera hakonensis DSM-7519T, and Metallosphaera prunae DSM-10039T.</title>
        <authorList>
            <person name="Counts J.A."/>
            <person name="Kelly R.M."/>
        </authorList>
    </citation>
    <scope>NUCLEOTIDE SEQUENCE [LARGE SCALE GENOMIC DNA]</scope>
    <source>
        <strain evidence="7 8">DSM 1651</strain>
    </source>
</reference>